<name>A0AAE0EM65_9CHLO</name>
<sequence length="127" mass="13335">MSDISACSFCDCDGDPVVHAVNEYTQYTQPADTQMGAFRVGGAVHEATAGLQHVRRARRCATTDGSAATAGGARARTATGRYYIGYSYVTDAIEEDITAQGSVVHGCRVMAPRIGILPSSVSPSCRS</sequence>
<keyword evidence="2" id="KW-1185">Reference proteome</keyword>
<protein>
    <submittedName>
        <fullName evidence="1">Uncharacterized protein</fullName>
    </submittedName>
</protein>
<evidence type="ECO:0000313" key="1">
    <source>
        <dbReference type="EMBL" id="KAK3233109.1"/>
    </source>
</evidence>
<organism evidence="1 2">
    <name type="scientific">Cymbomonas tetramitiformis</name>
    <dbReference type="NCBI Taxonomy" id="36881"/>
    <lineage>
        <taxon>Eukaryota</taxon>
        <taxon>Viridiplantae</taxon>
        <taxon>Chlorophyta</taxon>
        <taxon>Pyramimonadophyceae</taxon>
        <taxon>Pyramimonadales</taxon>
        <taxon>Pyramimonadaceae</taxon>
        <taxon>Cymbomonas</taxon>
    </lineage>
</organism>
<proteinExistence type="predicted"/>
<dbReference type="EMBL" id="LGRX02035801">
    <property type="protein sequence ID" value="KAK3233109.1"/>
    <property type="molecule type" value="Genomic_DNA"/>
</dbReference>
<accession>A0AAE0EM65</accession>
<reference evidence="1 2" key="1">
    <citation type="journal article" date="2015" name="Genome Biol. Evol.">
        <title>Comparative Genomics of a Bacterivorous Green Alga Reveals Evolutionary Causalities and Consequences of Phago-Mixotrophic Mode of Nutrition.</title>
        <authorList>
            <person name="Burns J.A."/>
            <person name="Paasch A."/>
            <person name="Narechania A."/>
            <person name="Kim E."/>
        </authorList>
    </citation>
    <scope>NUCLEOTIDE SEQUENCE [LARGE SCALE GENOMIC DNA]</scope>
    <source>
        <strain evidence="1 2">PLY_AMNH</strain>
    </source>
</reference>
<dbReference type="Proteomes" id="UP001190700">
    <property type="component" value="Unassembled WGS sequence"/>
</dbReference>
<comment type="caution">
    <text evidence="1">The sequence shown here is derived from an EMBL/GenBank/DDBJ whole genome shotgun (WGS) entry which is preliminary data.</text>
</comment>
<gene>
    <name evidence="1" type="ORF">CYMTET_56561</name>
</gene>
<dbReference type="AlphaFoldDB" id="A0AAE0EM65"/>
<evidence type="ECO:0000313" key="2">
    <source>
        <dbReference type="Proteomes" id="UP001190700"/>
    </source>
</evidence>